<evidence type="ECO:0000313" key="3">
    <source>
        <dbReference type="EMBL" id="WTP87238.1"/>
    </source>
</evidence>
<dbReference type="Gene3D" id="3.40.50.300">
    <property type="entry name" value="P-loop containing nucleotide triphosphate hydrolases"/>
    <property type="match status" value="2"/>
</dbReference>
<dbReference type="InterPro" id="IPR051162">
    <property type="entry name" value="T4SS_component"/>
</dbReference>
<feature type="domain" description="Helicase HerA central" evidence="2">
    <location>
        <begin position="738"/>
        <end position="780"/>
    </location>
</feature>
<dbReference type="SUPFAM" id="SSF52540">
    <property type="entry name" value="P-loop containing nucleoside triphosphate hydrolases"/>
    <property type="match status" value="1"/>
</dbReference>
<dbReference type="Gene3D" id="3.60.110.10">
    <property type="entry name" value="Carbon-nitrogen hydrolase"/>
    <property type="match status" value="1"/>
</dbReference>
<dbReference type="InterPro" id="IPR036526">
    <property type="entry name" value="C-N_Hydrolase_sf"/>
</dbReference>
<dbReference type="InterPro" id="IPR027417">
    <property type="entry name" value="P-loop_NTPase"/>
</dbReference>
<dbReference type="CDD" id="cd01127">
    <property type="entry name" value="TrwB_TraG_TraD_VirD4"/>
    <property type="match status" value="2"/>
</dbReference>
<evidence type="ECO:0000256" key="1">
    <source>
        <dbReference type="SAM" id="MobiDB-lite"/>
    </source>
</evidence>
<protein>
    <submittedName>
        <fullName evidence="3">DUF87 domain-containing protein</fullName>
    </submittedName>
</protein>
<dbReference type="SUPFAM" id="SSF56317">
    <property type="entry name" value="Carbon-nitrogen hydrolase"/>
    <property type="match status" value="1"/>
</dbReference>
<dbReference type="AlphaFoldDB" id="A0AAU1I045"/>
<dbReference type="EMBL" id="CP108140">
    <property type="protein sequence ID" value="WTP87238.1"/>
    <property type="molecule type" value="Genomic_DNA"/>
</dbReference>
<dbReference type="PANTHER" id="PTHR30121">
    <property type="entry name" value="UNCHARACTERIZED PROTEIN YJGR-RELATED"/>
    <property type="match status" value="1"/>
</dbReference>
<name>A0AAU1I045_9ACTN</name>
<organism evidence="3">
    <name type="scientific">Streptomyces sp. NBC_00180</name>
    <dbReference type="NCBI Taxonomy" id="2903632"/>
    <lineage>
        <taxon>Bacteria</taxon>
        <taxon>Bacillati</taxon>
        <taxon>Actinomycetota</taxon>
        <taxon>Actinomycetes</taxon>
        <taxon>Kitasatosporales</taxon>
        <taxon>Streptomycetaceae</taxon>
        <taxon>Streptomyces</taxon>
    </lineage>
</organism>
<sequence length="1231" mass="133331">MAAVQMDFVPSAEIPGQKLWTPAEPLAWGLEPIDPDVSLANLGKSISTFKSTRTKLHSGLIDFQNRRLEQILSFLEDQSVDLCVFPEYAFITDPKTLLIFAGFAPRLTIVAGLGVPRRAGLAALAEYTRDNVPPSANVAAVFDGSKCHLIAKRHAAEDEGLEQGSGPRVIEITKGSETIRLGVAICKDYLVAGPSLGGHELKPDVLAIPAFTSNLEAFKPDAPRDFPRILANHSRFGGSTVLASGCQGLFVSKGIPRPIPAGAEGILAIEWHGPSERPTPLLKEPNRVSLRSAMVSRTDGPAADVVRAFQDLAHGTTSAADGGEEEQRWLDYLRGKPRLALIADALEVYQQASNDDLLTPDMAKQLARHLLSPETHSVSGYQNRVLSTISHQLQRLLSADAGHAPETYQLLARAAGKYYYVESGDESPRPVLADGEDTDDKIRWHFSIGLGMYDSDDAISTLSDQQDLLLTFARSAPPGSRMTYRLETEEDPTTGNVAGRYSVNVFGPSGETSRAYFEYLQRITRSVFLGGWEAYTSNYTAIAGHRVVITPEQSVLPKIREDNGFLVDVMRAIGGGCALEISGLRAEESDQDVGPSETKRTAAVELGRGEGMRWFAAQPSGDVRLGVQVVLTTPEPNAPLANLVGAALFDGDYKVTDADDTGLTTSANYPVETAHRILHPPHGRIQGRGLGRRRPLFLAMNDFAVLGEGAKIGTASAARPFVDDRQEVCIPDGSRLLHTYLVGRTGAGKTNTLKNIVRHDLGGSGPVIVVDPHGDLFDYAVRHATLRDPIIALDFTEDRVPSLNPIYLDAIDEAEVLANIEDLIETVVKEQYYQWSGPRFDDLMRMCLHSLVAAADENNGEWARLGDVPTLIEDTEYRGRIVGRLRRLGRTDLLRQWSLHERIGESERAELEQWFISKFGDFRRPGVLSSSTSGKPSVNLDSMLRRAAAVLVKVPQVALGAASSKFLGSFIVKRVMRATMNGAFLRREAPAMLIVDEFQNFVGTSFATLIPEARKFNLGITLAHQTLGQLTTFSVHEGFPNEALAQAILGNVGNIIIHGVGWRDAERLAPEVGLTADELSRIAKYQGAVTLTVNGERVDPFTVRMSNSGERPGAVAEAVALAHAGQALARAAAEVRVPEIVRVEEAESIADDPDREPPSTSPQESLEVLRQFEALLHDQEKSGSGFTGRGLDSGGREKGPSSSNGSDEQIGHEEPAANSPEDSGEDALGSP</sequence>
<dbReference type="Pfam" id="PF01935">
    <property type="entry name" value="DUF87"/>
    <property type="match status" value="1"/>
</dbReference>
<accession>A0AAU1I045</accession>
<reference evidence="3" key="1">
    <citation type="submission" date="2022-10" db="EMBL/GenBank/DDBJ databases">
        <title>The complete genomes of actinobacterial strains from the NBC collection.</title>
        <authorList>
            <person name="Joergensen T.S."/>
            <person name="Alvarez Arevalo M."/>
            <person name="Sterndorff E.B."/>
            <person name="Faurdal D."/>
            <person name="Vuksanovic O."/>
            <person name="Mourched A.-S."/>
            <person name="Charusanti P."/>
            <person name="Shaw S."/>
            <person name="Blin K."/>
            <person name="Weber T."/>
        </authorList>
    </citation>
    <scope>NUCLEOTIDE SEQUENCE</scope>
    <source>
        <strain evidence="3">NBC 00180</strain>
    </source>
</reference>
<evidence type="ECO:0000259" key="2">
    <source>
        <dbReference type="Pfam" id="PF01935"/>
    </source>
</evidence>
<gene>
    <name evidence="3" type="ORF">OG477_18495</name>
</gene>
<proteinExistence type="predicted"/>
<dbReference type="PANTHER" id="PTHR30121:SF6">
    <property type="entry name" value="SLR6007 PROTEIN"/>
    <property type="match status" value="1"/>
</dbReference>
<feature type="region of interest" description="Disordered" evidence="1">
    <location>
        <begin position="1144"/>
        <end position="1231"/>
    </location>
</feature>
<dbReference type="InterPro" id="IPR002789">
    <property type="entry name" value="HerA_central"/>
</dbReference>